<comment type="caution">
    <text evidence="1">The sequence shown here is derived from an EMBL/GenBank/DDBJ whole genome shotgun (WGS) entry which is preliminary data.</text>
</comment>
<protein>
    <submittedName>
        <fullName evidence="1">Uncharacterized protein</fullName>
    </submittedName>
</protein>
<name>A0A1Y1ZQF6_9FUNG</name>
<proteinExistence type="predicted"/>
<sequence>MNNIVYKDIVEIIIRNDKLKLENYFINRNIKINDLSNEDFDVLLSSFENHASNDIIDLIINYYTKLGIPINKNKVFDKMFLGKWCTTQNLNYFKSRNWLTV</sequence>
<reference evidence="1 2" key="1">
    <citation type="submission" date="2016-08" db="EMBL/GenBank/DDBJ databases">
        <title>A Parts List for Fungal Cellulosomes Revealed by Comparative Genomics.</title>
        <authorList>
            <consortium name="DOE Joint Genome Institute"/>
            <person name="Haitjema C.H."/>
            <person name="Gilmore S.P."/>
            <person name="Henske J.K."/>
            <person name="Solomon K.V."/>
            <person name="De Groot R."/>
            <person name="Kuo A."/>
            <person name="Mondo S.J."/>
            <person name="Salamov A.A."/>
            <person name="Labutti K."/>
            <person name="Zhao Z."/>
            <person name="Chiniquy J."/>
            <person name="Barry K."/>
            <person name="Brewer H.M."/>
            <person name="Purvine S.O."/>
            <person name="Wright A.T."/>
            <person name="Boxma B."/>
            <person name="Van Alen T."/>
            <person name="Hackstein J.H."/>
            <person name="Baker S.E."/>
            <person name="Grigoriev I.V."/>
            <person name="O'Malley M.A."/>
        </authorList>
    </citation>
    <scope>NUCLEOTIDE SEQUENCE [LARGE SCALE GENOMIC DNA]</scope>
    <source>
        <strain evidence="1 2">G1</strain>
    </source>
</reference>
<evidence type="ECO:0000313" key="1">
    <source>
        <dbReference type="EMBL" id="ORY12482.1"/>
    </source>
</evidence>
<accession>A0A1Y1ZQF6</accession>
<gene>
    <name evidence="1" type="ORF">LY90DRAFT_518350</name>
</gene>
<organism evidence="1 2">
    <name type="scientific">Neocallimastix californiae</name>
    <dbReference type="NCBI Taxonomy" id="1754190"/>
    <lineage>
        <taxon>Eukaryota</taxon>
        <taxon>Fungi</taxon>
        <taxon>Fungi incertae sedis</taxon>
        <taxon>Chytridiomycota</taxon>
        <taxon>Chytridiomycota incertae sedis</taxon>
        <taxon>Neocallimastigomycetes</taxon>
        <taxon>Neocallimastigales</taxon>
        <taxon>Neocallimastigaceae</taxon>
        <taxon>Neocallimastix</taxon>
    </lineage>
</organism>
<dbReference type="AlphaFoldDB" id="A0A1Y1ZQF6"/>
<keyword evidence="2" id="KW-1185">Reference proteome</keyword>
<dbReference type="EMBL" id="MCOG01000371">
    <property type="protein sequence ID" value="ORY12482.1"/>
    <property type="molecule type" value="Genomic_DNA"/>
</dbReference>
<evidence type="ECO:0000313" key="2">
    <source>
        <dbReference type="Proteomes" id="UP000193920"/>
    </source>
</evidence>
<dbReference type="Proteomes" id="UP000193920">
    <property type="component" value="Unassembled WGS sequence"/>
</dbReference>